<dbReference type="SUPFAM" id="SSF57850">
    <property type="entry name" value="RING/U-box"/>
    <property type="match status" value="1"/>
</dbReference>
<evidence type="ECO:0000256" key="5">
    <source>
        <dbReference type="ARBA" id="ARBA00022771"/>
    </source>
</evidence>
<dbReference type="Proteomes" id="UP000265566">
    <property type="component" value="Chromosome 7"/>
</dbReference>
<keyword evidence="7" id="KW-0862">Zinc</keyword>
<keyword evidence="3" id="KW-0808">Transferase</keyword>
<evidence type="ECO:0000256" key="7">
    <source>
        <dbReference type="ARBA" id="ARBA00022833"/>
    </source>
</evidence>
<evidence type="ECO:0000259" key="10">
    <source>
        <dbReference type="PROSITE" id="PS50089"/>
    </source>
</evidence>
<evidence type="ECO:0000256" key="9">
    <source>
        <dbReference type="SAM" id="MobiDB-lite"/>
    </source>
</evidence>
<keyword evidence="6" id="KW-0833">Ubl conjugation pathway</keyword>
<protein>
    <recommendedName>
        <fullName evidence="2">RING-type E3 ubiquitin transferase</fullName>
        <ecNumber evidence="2">2.3.2.27</ecNumber>
    </recommendedName>
</protein>
<accession>A0A396H8F5</accession>
<dbReference type="Gramene" id="rna43577">
    <property type="protein sequence ID" value="RHN48821.1"/>
    <property type="gene ID" value="gene43577"/>
</dbReference>
<comment type="caution">
    <text evidence="11">The sequence shown here is derived from an EMBL/GenBank/DDBJ whole genome shotgun (WGS) entry which is preliminary data.</text>
</comment>
<dbReference type="InterPro" id="IPR013083">
    <property type="entry name" value="Znf_RING/FYVE/PHD"/>
</dbReference>
<dbReference type="Gene3D" id="3.30.40.10">
    <property type="entry name" value="Zinc/RING finger domain, C3HC4 (zinc finger)"/>
    <property type="match status" value="1"/>
</dbReference>
<proteinExistence type="predicted"/>
<organism evidence="11 12">
    <name type="scientific">Medicago truncatula</name>
    <name type="common">Barrel medic</name>
    <name type="synonym">Medicago tribuloides</name>
    <dbReference type="NCBI Taxonomy" id="3880"/>
    <lineage>
        <taxon>Eukaryota</taxon>
        <taxon>Viridiplantae</taxon>
        <taxon>Streptophyta</taxon>
        <taxon>Embryophyta</taxon>
        <taxon>Tracheophyta</taxon>
        <taxon>Spermatophyta</taxon>
        <taxon>Magnoliopsida</taxon>
        <taxon>eudicotyledons</taxon>
        <taxon>Gunneridae</taxon>
        <taxon>Pentapetalae</taxon>
        <taxon>rosids</taxon>
        <taxon>fabids</taxon>
        <taxon>Fabales</taxon>
        <taxon>Fabaceae</taxon>
        <taxon>Papilionoideae</taxon>
        <taxon>50 kb inversion clade</taxon>
        <taxon>NPAAA clade</taxon>
        <taxon>Hologalegina</taxon>
        <taxon>IRL clade</taxon>
        <taxon>Trifolieae</taxon>
        <taxon>Medicago</taxon>
    </lineage>
</organism>
<name>A0A396H8F5_MEDTR</name>
<dbReference type="AlphaFoldDB" id="A0A396H8F5"/>
<dbReference type="EMBL" id="PSQE01000007">
    <property type="protein sequence ID" value="RHN48821.1"/>
    <property type="molecule type" value="Genomic_DNA"/>
</dbReference>
<dbReference type="GO" id="GO:0061630">
    <property type="term" value="F:ubiquitin protein ligase activity"/>
    <property type="evidence" value="ECO:0007669"/>
    <property type="project" value="UniProtKB-EC"/>
</dbReference>
<dbReference type="InterPro" id="IPR001841">
    <property type="entry name" value="Znf_RING"/>
</dbReference>
<feature type="region of interest" description="Disordered" evidence="9">
    <location>
        <begin position="209"/>
        <end position="253"/>
    </location>
</feature>
<evidence type="ECO:0000256" key="3">
    <source>
        <dbReference type="ARBA" id="ARBA00022679"/>
    </source>
</evidence>
<keyword evidence="5 8" id="KW-0863">Zinc-finger</keyword>
<dbReference type="SMART" id="SM00184">
    <property type="entry name" value="RING"/>
    <property type="match status" value="1"/>
</dbReference>
<evidence type="ECO:0000313" key="12">
    <source>
        <dbReference type="Proteomes" id="UP000265566"/>
    </source>
</evidence>
<sequence length="304" mass="34287">MIVPLHSLPFLYFSSTKTSKMETNAENHMTSAAAFVEGGIQESCDDACCICLEEFCDNDPSTATACRHEFHLQCVLEWGQRSSQCPMCWQPISLKDPTGQELFEAVEQERKWRVTPSRNIDIFHSPTLGGFGFQHLHMGVNGSSLEERLLQNLAIVASIGRTHHVGRREGQQIRPSGHEREDNLNAIHMSSQSTPITSSEDEPLQQILKRQTEGSSTSRSTVTETNDQETYSNDRDCVANSSPINQNRERSSEFHSFSDTLRSKLNAVSMRYKESISNGTRGWKERLFSRSSTMSEFGSNSRKR</sequence>
<dbReference type="FunFam" id="3.30.40.10:FF:000705">
    <property type="entry name" value="E3 ubiquitin-protein ligase RHF2A isoform X1"/>
    <property type="match status" value="1"/>
</dbReference>
<dbReference type="PANTHER" id="PTHR46463:SF27">
    <property type="entry name" value="OS03G0788800 PROTEIN"/>
    <property type="match status" value="1"/>
</dbReference>
<keyword evidence="4" id="KW-0479">Metal-binding</keyword>
<dbReference type="PROSITE" id="PS50089">
    <property type="entry name" value="ZF_RING_2"/>
    <property type="match status" value="1"/>
</dbReference>
<dbReference type="GO" id="GO:0008270">
    <property type="term" value="F:zinc ion binding"/>
    <property type="evidence" value="ECO:0007669"/>
    <property type="project" value="UniProtKB-KW"/>
</dbReference>
<dbReference type="EC" id="2.3.2.27" evidence="2"/>
<dbReference type="Pfam" id="PF13639">
    <property type="entry name" value="zf-RING_2"/>
    <property type="match status" value="1"/>
</dbReference>
<evidence type="ECO:0000256" key="1">
    <source>
        <dbReference type="ARBA" id="ARBA00000900"/>
    </source>
</evidence>
<feature type="compositionally biased region" description="Polar residues" evidence="9">
    <location>
        <begin position="213"/>
        <end position="231"/>
    </location>
</feature>
<evidence type="ECO:0000256" key="6">
    <source>
        <dbReference type="ARBA" id="ARBA00022786"/>
    </source>
</evidence>
<evidence type="ECO:0000256" key="2">
    <source>
        <dbReference type="ARBA" id="ARBA00012483"/>
    </source>
</evidence>
<dbReference type="PANTHER" id="PTHR46463">
    <property type="entry name" value="ZINC FINGER, RING/FYVE/PHD-TYPE"/>
    <property type="match status" value="1"/>
</dbReference>
<evidence type="ECO:0000313" key="11">
    <source>
        <dbReference type="EMBL" id="RHN48821.1"/>
    </source>
</evidence>
<feature type="domain" description="RING-type" evidence="10">
    <location>
        <begin position="48"/>
        <end position="88"/>
    </location>
</feature>
<comment type="catalytic activity">
    <reaction evidence="1">
        <text>S-ubiquitinyl-[E2 ubiquitin-conjugating enzyme]-L-cysteine + [acceptor protein]-L-lysine = [E2 ubiquitin-conjugating enzyme]-L-cysteine + N(6)-ubiquitinyl-[acceptor protein]-L-lysine.</text>
        <dbReference type="EC" id="2.3.2.27"/>
    </reaction>
</comment>
<reference evidence="12" key="1">
    <citation type="journal article" date="2018" name="Nat. Plants">
        <title>Whole-genome landscape of Medicago truncatula symbiotic genes.</title>
        <authorList>
            <person name="Pecrix Y."/>
            <person name="Staton S.E."/>
            <person name="Sallet E."/>
            <person name="Lelandais-Briere C."/>
            <person name="Moreau S."/>
            <person name="Carrere S."/>
            <person name="Blein T."/>
            <person name="Jardinaud M.F."/>
            <person name="Latrasse D."/>
            <person name="Zouine M."/>
            <person name="Zahm M."/>
            <person name="Kreplak J."/>
            <person name="Mayjonade B."/>
            <person name="Satge C."/>
            <person name="Perez M."/>
            <person name="Cauet S."/>
            <person name="Marande W."/>
            <person name="Chantry-Darmon C."/>
            <person name="Lopez-Roques C."/>
            <person name="Bouchez O."/>
            <person name="Berard A."/>
            <person name="Debelle F."/>
            <person name="Munos S."/>
            <person name="Bendahmane A."/>
            <person name="Berges H."/>
            <person name="Niebel A."/>
            <person name="Buitink J."/>
            <person name="Frugier F."/>
            <person name="Benhamed M."/>
            <person name="Crespi M."/>
            <person name="Gouzy J."/>
            <person name="Gamas P."/>
        </authorList>
    </citation>
    <scope>NUCLEOTIDE SEQUENCE [LARGE SCALE GENOMIC DNA]</scope>
    <source>
        <strain evidence="12">cv. Jemalong A17</strain>
    </source>
</reference>
<evidence type="ECO:0000256" key="8">
    <source>
        <dbReference type="PROSITE-ProRule" id="PRU00175"/>
    </source>
</evidence>
<dbReference type="OrthoDB" id="1681166at2759"/>
<evidence type="ECO:0000256" key="4">
    <source>
        <dbReference type="ARBA" id="ARBA00022723"/>
    </source>
</evidence>
<gene>
    <name evidence="11" type="ORF">MtrunA17_Chr7g0267851</name>
</gene>